<gene>
    <name evidence="8" type="ORF">SVIM_LOCUS284976</name>
</gene>
<comment type="similarity">
    <text evidence="1 6">Belongs to the cytochrome P450 family.</text>
</comment>
<keyword evidence="3 6" id="KW-0560">Oxidoreductase</keyword>
<feature type="binding site" description="axial binding residue" evidence="5">
    <location>
        <position position="451"/>
    </location>
    <ligand>
        <name>heme</name>
        <dbReference type="ChEBI" id="CHEBI:30413"/>
    </ligand>
    <ligandPart>
        <name>Fe</name>
        <dbReference type="ChEBI" id="CHEBI:18248"/>
    </ligandPart>
</feature>
<evidence type="ECO:0000313" key="8">
    <source>
        <dbReference type="EMBL" id="VFU45514.1"/>
    </source>
</evidence>
<proteinExistence type="inferred from homology"/>
<sequence length="515" mass="58520">MISARNLLAGLGLFMSAALFLLLKQRKSRVHTKTHPPGPPAWPIFGNIFDLGAIPHHTFYKLKEKYGPVIWLKLGYTNTLVIQSAEAAAELFKNHDLAFSDRKVPLVLTAHHYNQGSMAIGRYGPNWSMLRRLCSSKIMITKQLDQTAVLRQKCMDDMIKYIEEDVAEAHAQGESGEIKVAHYLFIMTFNLIGNLVLSRDLVSPRSIDGHEFYDAMNKFMKWAGTPNVADFFPFLKWLDPQGIMRNMVQDMGQVMRIVEKFVKERTEERRSGRKKTNDFLDALLEYEGDGKDEPDVISDQNIRTIILEMFLAGSETASATIEWAMTELLRDPVVMGRATEELHQVVGPQRKVEESDIDHLPYLQAVIKETLRLHPVAPLLLPRNTLEDTNFMGYLIPKDTQVFVNAWAIGRDPDSWEDPMAFKPERFLGSNIEYRGQNFELIPFGAGRRICVGISLAHRVLHLGLASLLHCFEWELGRNYTPETIDMSERGGLTASKLKPLKAKPKRVGRTTNVK</sequence>
<dbReference type="Pfam" id="PF00067">
    <property type="entry name" value="p450"/>
    <property type="match status" value="1"/>
</dbReference>
<evidence type="ECO:0000256" key="3">
    <source>
        <dbReference type="ARBA" id="ARBA00023002"/>
    </source>
</evidence>
<dbReference type="SUPFAM" id="SSF48264">
    <property type="entry name" value="Cytochrome P450"/>
    <property type="match status" value="1"/>
</dbReference>
<keyword evidence="7" id="KW-0812">Transmembrane</keyword>
<dbReference type="PRINTS" id="PR00463">
    <property type="entry name" value="EP450I"/>
</dbReference>
<dbReference type="EMBL" id="CAADRP010001620">
    <property type="protein sequence ID" value="VFU45514.1"/>
    <property type="molecule type" value="Genomic_DNA"/>
</dbReference>
<comment type="cofactor">
    <cofactor evidence="5">
        <name>heme</name>
        <dbReference type="ChEBI" id="CHEBI:30413"/>
    </cofactor>
</comment>
<dbReference type="InterPro" id="IPR036396">
    <property type="entry name" value="Cyt_P450_sf"/>
</dbReference>
<dbReference type="GO" id="GO:0016705">
    <property type="term" value="F:oxidoreductase activity, acting on paired donors, with incorporation or reduction of molecular oxygen"/>
    <property type="evidence" value="ECO:0007669"/>
    <property type="project" value="InterPro"/>
</dbReference>
<accession>A0A6N2LYE0</accession>
<evidence type="ECO:0000256" key="5">
    <source>
        <dbReference type="PIRSR" id="PIRSR602401-1"/>
    </source>
</evidence>
<dbReference type="InterPro" id="IPR001128">
    <property type="entry name" value="Cyt_P450"/>
</dbReference>
<name>A0A6N2LYE0_SALVM</name>
<protein>
    <recommendedName>
        <fullName evidence="9">Cytochrome P450</fullName>
    </recommendedName>
</protein>
<dbReference type="CDD" id="cd11073">
    <property type="entry name" value="CYP76-like"/>
    <property type="match status" value="1"/>
</dbReference>
<evidence type="ECO:0000256" key="1">
    <source>
        <dbReference type="ARBA" id="ARBA00010617"/>
    </source>
</evidence>
<reference evidence="8" key="1">
    <citation type="submission" date="2019-03" db="EMBL/GenBank/DDBJ databases">
        <authorList>
            <person name="Mank J."/>
            <person name="Almeida P."/>
        </authorList>
    </citation>
    <scope>NUCLEOTIDE SEQUENCE</scope>
    <source>
        <strain evidence="8">78183</strain>
    </source>
</reference>
<organism evidence="8">
    <name type="scientific">Salix viminalis</name>
    <name type="common">Common osier</name>
    <name type="synonym">Basket willow</name>
    <dbReference type="NCBI Taxonomy" id="40686"/>
    <lineage>
        <taxon>Eukaryota</taxon>
        <taxon>Viridiplantae</taxon>
        <taxon>Streptophyta</taxon>
        <taxon>Embryophyta</taxon>
        <taxon>Tracheophyta</taxon>
        <taxon>Spermatophyta</taxon>
        <taxon>Magnoliopsida</taxon>
        <taxon>eudicotyledons</taxon>
        <taxon>Gunneridae</taxon>
        <taxon>Pentapetalae</taxon>
        <taxon>rosids</taxon>
        <taxon>fabids</taxon>
        <taxon>Malpighiales</taxon>
        <taxon>Salicaceae</taxon>
        <taxon>Saliceae</taxon>
        <taxon>Salix</taxon>
    </lineage>
</organism>
<keyword evidence="6" id="KW-0503">Monooxygenase</keyword>
<keyword evidence="4 5" id="KW-0408">Iron</keyword>
<dbReference type="PANTHER" id="PTHR47950:SF15">
    <property type="entry name" value="CYTOCHROME P450"/>
    <property type="match status" value="1"/>
</dbReference>
<dbReference type="GO" id="GO:0004497">
    <property type="term" value="F:monooxygenase activity"/>
    <property type="evidence" value="ECO:0007669"/>
    <property type="project" value="UniProtKB-KW"/>
</dbReference>
<dbReference type="InterPro" id="IPR017972">
    <property type="entry name" value="Cyt_P450_CS"/>
</dbReference>
<evidence type="ECO:0008006" key="9">
    <source>
        <dbReference type="Google" id="ProtNLM"/>
    </source>
</evidence>
<keyword evidence="7" id="KW-0472">Membrane</keyword>
<dbReference type="Gene3D" id="1.10.630.10">
    <property type="entry name" value="Cytochrome P450"/>
    <property type="match status" value="1"/>
</dbReference>
<keyword evidence="2 5" id="KW-0479">Metal-binding</keyword>
<feature type="transmembrane region" description="Helical" evidence="7">
    <location>
        <begin position="6"/>
        <end position="23"/>
    </location>
</feature>
<evidence type="ECO:0000256" key="6">
    <source>
        <dbReference type="RuleBase" id="RU000461"/>
    </source>
</evidence>
<dbReference type="PRINTS" id="PR00385">
    <property type="entry name" value="P450"/>
</dbReference>
<dbReference type="GO" id="GO:0005506">
    <property type="term" value="F:iron ion binding"/>
    <property type="evidence" value="ECO:0007669"/>
    <property type="project" value="InterPro"/>
</dbReference>
<keyword evidence="5 6" id="KW-0349">Heme</keyword>
<dbReference type="InterPro" id="IPR002401">
    <property type="entry name" value="Cyt_P450_E_grp-I"/>
</dbReference>
<dbReference type="PANTHER" id="PTHR47950">
    <property type="entry name" value="CYTOCHROME P450, FAMILY 76, SUBFAMILY C, POLYPEPTIDE 5-RELATED"/>
    <property type="match status" value="1"/>
</dbReference>
<evidence type="ECO:0000256" key="4">
    <source>
        <dbReference type="ARBA" id="ARBA00023004"/>
    </source>
</evidence>
<dbReference type="PROSITE" id="PS00086">
    <property type="entry name" value="CYTOCHROME_P450"/>
    <property type="match status" value="1"/>
</dbReference>
<evidence type="ECO:0000256" key="7">
    <source>
        <dbReference type="SAM" id="Phobius"/>
    </source>
</evidence>
<evidence type="ECO:0000256" key="2">
    <source>
        <dbReference type="ARBA" id="ARBA00022723"/>
    </source>
</evidence>
<dbReference type="AlphaFoldDB" id="A0A6N2LYE0"/>
<dbReference type="GO" id="GO:0020037">
    <property type="term" value="F:heme binding"/>
    <property type="evidence" value="ECO:0007669"/>
    <property type="project" value="InterPro"/>
</dbReference>
<dbReference type="FunFam" id="1.10.630.10:FF:000007">
    <property type="entry name" value="Cytochrome P450 76C4"/>
    <property type="match status" value="1"/>
</dbReference>
<keyword evidence="7" id="KW-1133">Transmembrane helix</keyword>